<evidence type="ECO:0000313" key="2">
    <source>
        <dbReference type="EMBL" id="KAK5100871.1"/>
    </source>
</evidence>
<accession>A0ABR0KMT0</accession>
<feature type="compositionally biased region" description="Basic and acidic residues" evidence="1">
    <location>
        <begin position="208"/>
        <end position="225"/>
    </location>
</feature>
<feature type="region of interest" description="Disordered" evidence="1">
    <location>
        <begin position="26"/>
        <end position="472"/>
    </location>
</feature>
<feature type="compositionally biased region" description="Basic and acidic residues" evidence="1">
    <location>
        <begin position="321"/>
        <end position="340"/>
    </location>
</feature>
<feature type="compositionally biased region" description="Basic and acidic residues" evidence="1">
    <location>
        <begin position="281"/>
        <end position="292"/>
    </location>
</feature>
<feature type="compositionally biased region" description="Polar residues" evidence="1">
    <location>
        <begin position="452"/>
        <end position="465"/>
    </location>
</feature>
<feature type="compositionally biased region" description="Basic and acidic residues" evidence="1">
    <location>
        <begin position="347"/>
        <end position="356"/>
    </location>
</feature>
<keyword evidence="3" id="KW-1185">Reference proteome</keyword>
<name>A0ABR0KMT0_9EURO</name>
<proteinExistence type="predicted"/>
<dbReference type="EMBL" id="JAVRRG010000005">
    <property type="protein sequence ID" value="KAK5100871.1"/>
    <property type="molecule type" value="Genomic_DNA"/>
</dbReference>
<feature type="compositionally biased region" description="Polar residues" evidence="1">
    <location>
        <begin position="194"/>
        <end position="207"/>
    </location>
</feature>
<reference evidence="2 3" key="1">
    <citation type="submission" date="2023-08" db="EMBL/GenBank/DDBJ databases">
        <title>Black Yeasts Isolated from many extreme environments.</title>
        <authorList>
            <person name="Coleine C."/>
            <person name="Stajich J.E."/>
            <person name="Selbmann L."/>
        </authorList>
    </citation>
    <scope>NUCLEOTIDE SEQUENCE [LARGE SCALE GENOMIC DNA]</scope>
    <source>
        <strain evidence="2 3">CCFEE 5885</strain>
    </source>
</reference>
<evidence type="ECO:0000313" key="3">
    <source>
        <dbReference type="Proteomes" id="UP001345013"/>
    </source>
</evidence>
<feature type="compositionally biased region" description="Low complexity" evidence="1">
    <location>
        <begin position="231"/>
        <end position="242"/>
    </location>
</feature>
<feature type="compositionally biased region" description="Basic residues" evidence="1">
    <location>
        <begin position="66"/>
        <end position="78"/>
    </location>
</feature>
<dbReference type="Proteomes" id="UP001345013">
    <property type="component" value="Unassembled WGS sequence"/>
</dbReference>
<feature type="compositionally biased region" description="Basic and acidic residues" evidence="1">
    <location>
        <begin position="373"/>
        <end position="385"/>
    </location>
</feature>
<feature type="compositionally biased region" description="Basic and acidic residues" evidence="1">
    <location>
        <begin position="439"/>
        <end position="449"/>
    </location>
</feature>
<gene>
    <name evidence="2" type="ORF">LTR24_000718</name>
</gene>
<feature type="region of interest" description="Disordered" evidence="1">
    <location>
        <begin position="518"/>
        <end position="568"/>
    </location>
</feature>
<comment type="caution">
    <text evidence="2">The sequence shown here is derived from an EMBL/GenBank/DDBJ whole genome shotgun (WGS) entry which is preliminary data.</text>
</comment>
<organism evidence="2 3">
    <name type="scientific">Lithohypha guttulata</name>
    <dbReference type="NCBI Taxonomy" id="1690604"/>
    <lineage>
        <taxon>Eukaryota</taxon>
        <taxon>Fungi</taxon>
        <taxon>Dikarya</taxon>
        <taxon>Ascomycota</taxon>
        <taxon>Pezizomycotina</taxon>
        <taxon>Eurotiomycetes</taxon>
        <taxon>Chaetothyriomycetidae</taxon>
        <taxon>Chaetothyriales</taxon>
        <taxon>Trichomeriaceae</taxon>
        <taxon>Lithohypha</taxon>
    </lineage>
</organism>
<sequence length="997" mass="112479">MAQWPPSPMVEDEATSLAKEYGFKDRTAALDSDDQSVPSRGDVDQFPVIVDSDTNTETPVKEASKSSRKPATSKRAGHPHLSAVFRDETGLPTPPPSDNEARGRPTISNVNTGKDEGIPTSRSKSTTRVEGVRQSRPTISRIHTDAAGELHRMKAGVRRAPSPYSYTRAAGTFRVDPTARHSPNTFLSPAHATASPTTMQNTTQQQERPAERRASESLPDPEQRQKALRFAQAHQGPAAQQQEPSKTSFDVAPRSSVQQSSEDRAYADLSNLYNRRRHARADRDSSGKDMPRKAHRSRSRPPRAASRSRVRDSPYSSSTDESVRSERHGSTKKSSSDERPVRRRSSVKRDRPRLEETPGYIVSQKKPGWSDDDATKRVYHVRDGRSPMTPPTVTTLNHMEDYFSQAFHENGMKQPRHTPRSSVDDTVLLSPPTSPPRTPRTERPSRQEYYESPSSSPRRTPQHSRAPSVDESQFRELKAHTSLLSQATSAAAVLASKTTPPVTRSASNAIETTFACSSNGLGVRPRSRASSPQRERSQRSDTFAYAEPAMTRVTYPPVPQPKRPSTRDGLPTIELSAPVATPAPQRNATWTGYDQHYRTSDAHFGGPLPTAPAIQHHAPPPMYRSQSATTPQELTSRASDFTLPECPRSQPTRGLGDWCTIRDIPNLDICPSCTQALSTTRYRPLLVRGLEKPYDRSTVCSLSKPWVRIAFVQSLKQNKRDLSFVMKANFLPPGAQPCQGSRPDVRRWFKLIDPATGRAVPDFFACHACVGSVDQIFPNLPSYKDYPAMFEREDLNQEKVCALHPGSKHFNTFVEILEQIATKCRERRSDNPRHLQPFVDYVRRIMRHPECARDRLLPNRAWHFMNELPEFSICEACYEEVVWPQHDKPLARDISKVTKLVPHSAFRGSNFSSSSSSNGVGTHPVSCQLYSERMRRMFTDVVNGRISFEMFRNRVKERHAAQYRLTEINRMYEEDQRMGWDRRADIEKNRQYWRSLE</sequence>
<protein>
    <submittedName>
        <fullName evidence="2">Uncharacterized protein</fullName>
    </submittedName>
</protein>
<feature type="compositionally biased region" description="Basic and acidic residues" evidence="1">
    <location>
        <begin position="142"/>
        <end position="152"/>
    </location>
</feature>
<evidence type="ECO:0000256" key="1">
    <source>
        <dbReference type="SAM" id="MobiDB-lite"/>
    </source>
</evidence>